<gene>
    <name evidence="2" type="ORF">QBC37DRAFT_318411</name>
</gene>
<name>A0AAN7B6N5_9PEZI</name>
<dbReference type="EMBL" id="MU858130">
    <property type="protein sequence ID" value="KAK4212289.1"/>
    <property type="molecule type" value="Genomic_DNA"/>
</dbReference>
<reference evidence="2" key="1">
    <citation type="journal article" date="2023" name="Mol. Phylogenet. Evol.">
        <title>Genome-scale phylogeny and comparative genomics of the fungal order Sordariales.</title>
        <authorList>
            <person name="Hensen N."/>
            <person name="Bonometti L."/>
            <person name="Westerberg I."/>
            <person name="Brannstrom I.O."/>
            <person name="Guillou S."/>
            <person name="Cros-Aarteil S."/>
            <person name="Calhoun S."/>
            <person name="Haridas S."/>
            <person name="Kuo A."/>
            <person name="Mondo S."/>
            <person name="Pangilinan J."/>
            <person name="Riley R."/>
            <person name="LaButti K."/>
            <person name="Andreopoulos B."/>
            <person name="Lipzen A."/>
            <person name="Chen C."/>
            <person name="Yan M."/>
            <person name="Daum C."/>
            <person name="Ng V."/>
            <person name="Clum A."/>
            <person name="Steindorff A."/>
            <person name="Ohm R.A."/>
            <person name="Martin F."/>
            <person name="Silar P."/>
            <person name="Natvig D.O."/>
            <person name="Lalanne C."/>
            <person name="Gautier V."/>
            <person name="Ament-Velasquez S.L."/>
            <person name="Kruys A."/>
            <person name="Hutchinson M.I."/>
            <person name="Powell A.J."/>
            <person name="Barry K."/>
            <person name="Miller A.N."/>
            <person name="Grigoriev I.V."/>
            <person name="Debuchy R."/>
            <person name="Gladieux P."/>
            <person name="Hiltunen Thoren M."/>
            <person name="Johannesson H."/>
        </authorList>
    </citation>
    <scope>NUCLEOTIDE SEQUENCE</scope>
    <source>
        <strain evidence="2">PSN293</strain>
    </source>
</reference>
<dbReference type="InterPro" id="IPR010730">
    <property type="entry name" value="HET"/>
</dbReference>
<protein>
    <submittedName>
        <fullName evidence="2">HET-domain-containing protein</fullName>
    </submittedName>
</protein>
<evidence type="ECO:0000259" key="1">
    <source>
        <dbReference type="Pfam" id="PF06985"/>
    </source>
</evidence>
<comment type="caution">
    <text evidence="2">The sequence shown here is derived from an EMBL/GenBank/DDBJ whole genome shotgun (WGS) entry which is preliminary data.</text>
</comment>
<keyword evidence="3" id="KW-1185">Reference proteome</keyword>
<dbReference type="AlphaFoldDB" id="A0AAN7B6N5"/>
<proteinExistence type="predicted"/>
<dbReference type="PANTHER" id="PTHR33112:SF12">
    <property type="entry name" value="HETEROKARYON INCOMPATIBILITY DOMAIN-CONTAINING PROTEIN"/>
    <property type="match status" value="1"/>
</dbReference>
<dbReference type="PANTHER" id="PTHR33112">
    <property type="entry name" value="DOMAIN PROTEIN, PUTATIVE-RELATED"/>
    <property type="match status" value="1"/>
</dbReference>
<dbReference type="Proteomes" id="UP001301769">
    <property type="component" value="Unassembled WGS sequence"/>
</dbReference>
<dbReference type="Pfam" id="PF06985">
    <property type="entry name" value="HET"/>
    <property type="match status" value="1"/>
</dbReference>
<accession>A0AAN7B6N5</accession>
<organism evidence="2 3">
    <name type="scientific">Rhypophila decipiens</name>
    <dbReference type="NCBI Taxonomy" id="261697"/>
    <lineage>
        <taxon>Eukaryota</taxon>
        <taxon>Fungi</taxon>
        <taxon>Dikarya</taxon>
        <taxon>Ascomycota</taxon>
        <taxon>Pezizomycotina</taxon>
        <taxon>Sordariomycetes</taxon>
        <taxon>Sordariomycetidae</taxon>
        <taxon>Sordariales</taxon>
        <taxon>Naviculisporaceae</taxon>
        <taxon>Rhypophila</taxon>
    </lineage>
</organism>
<reference evidence="2" key="2">
    <citation type="submission" date="2023-05" db="EMBL/GenBank/DDBJ databases">
        <authorList>
            <consortium name="Lawrence Berkeley National Laboratory"/>
            <person name="Steindorff A."/>
            <person name="Hensen N."/>
            <person name="Bonometti L."/>
            <person name="Westerberg I."/>
            <person name="Brannstrom I.O."/>
            <person name="Guillou S."/>
            <person name="Cros-Aarteil S."/>
            <person name="Calhoun S."/>
            <person name="Haridas S."/>
            <person name="Kuo A."/>
            <person name="Mondo S."/>
            <person name="Pangilinan J."/>
            <person name="Riley R."/>
            <person name="Labutti K."/>
            <person name="Andreopoulos B."/>
            <person name="Lipzen A."/>
            <person name="Chen C."/>
            <person name="Yanf M."/>
            <person name="Daum C."/>
            <person name="Ng V."/>
            <person name="Clum A."/>
            <person name="Ohm R."/>
            <person name="Martin F."/>
            <person name="Silar P."/>
            <person name="Natvig D."/>
            <person name="Lalanne C."/>
            <person name="Gautier V."/>
            <person name="Ament-Velasquez S.L."/>
            <person name="Kruys A."/>
            <person name="Hutchinson M.I."/>
            <person name="Powell A.J."/>
            <person name="Barry K."/>
            <person name="Miller A.N."/>
            <person name="Grigoriev I.V."/>
            <person name="Debuchy R."/>
            <person name="Gladieux P."/>
            <person name="Thoren M.H."/>
            <person name="Johannesson H."/>
        </authorList>
    </citation>
    <scope>NUCLEOTIDE SEQUENCE</scope>
    <source>
        <strain evidence="2">PSN293</strain>
    </source>
</reference>
<feature type="domain" description="Heterokaryon incompatibility" evidence="1">
    <location>
        <begin position="248"/>
        <end position="397"/>
    </location>
</feature>
<sequence>MLMKRQHHVRFALNGCQVVPDFLTTSTGQSPSCDAIAKMDNGTRVHTVPALVAGMVAMRISTRSRSIPPTKRRRRRTTSRTLPVSCRFCTTMMRLAKKPLGYQQYRRPSGQARKLSRSRCKAHAAIVHKCQELMPASYDQWTVKLEKDALQRTIHVGPNDVLGFYLALLPSSQHSSNPQYCGRRVHPSWIDMDVVRNWRTICERNHPECRIGAGSVINHVGSDSERPALLIDAELMCICEVADNTQHYLALSYVWGGSTQLKLSTATLADLLQQGSLLRPQYNSKIPKTIRDAIGLVRVLGERYLWVDALCIIQDDETHTRLQLQAMASIYAHATITIVAAQGGSANHGLHGIPGISRPRSFHQTRFRIANGRTFVHCRDLWRPEPHWSKRGWTHQESLFSVRKLIFVGDSIEWHCRCAIFREDLKEEDVGIPIAEQRIHGYRHETSQQRLLHPRLPDVDALEPVINQYLSRDFTYPADILPAFAGLSFALSNVFDGGFLFGIPKMFFDAALLWKANMGGYKLRDDKNNTSTLALPSWSWMGWAGLRHFTWYEAFDHTKWELSGYWSSVRTIPLVEWYAGTGRLGSEARPIPNHWRRYAHVASSDLPPGWTAHKNASAMENTHHQPEHFYKHESDPKLEFWYPLPLVAHSSDACQGNTLQDSPSPFISCYTTRAYMTLGERFKPHINFPYTIDVSVYDRNGTWAGYLNIHSLQDVTLEPEMKTNGEGDRDPPATKTTCELAAISMGWAYNNDPYASLAEWSHPGRPREGERYGWYNVMWIQWHGDAARRKGVGRIAKEVWEVQGLEQIHLVLN</sequence>
<evidence type="ECO:0000313" key="2">
    <source>
        <dbReference type="EMBL" id="KAK4212289.1"/>
    </source>
</evidence>
<evidence type="ECO:0000313" key="3">
    <source>
        <dbReference type="Proteomes" id="UP001301769"/>
    </source>
</evidence>